<accession>A0A2N0YYS1</accession>
<comment type="similarity">
    <text evidence="1">Belongs to the CbxX/CfxQ family.</text>
</comment>
<dbReference type="GO" id="GO:0005524">
    <property type="term" value="F:ATP binding"/>
    <property type="evidence" value="ECO:0007669"/>
    <property type="project" value="UniProtKB-KW"/>
</dbReference>
<feature type="domain" description="AAA+ ATPase" evidence="5">
    <location>
        <begin position="550"/>
        <end position="688"/>
    </location>
</feature>
<evidence type="ECO:0000259" key="5">
    <source>
        <dbReference type="SMART" id="SM00382"/>
    </source>
</evidence>
<dbReference type="GO" id="GO:0016887">
    <property type="term" value="F:ATP hydrolysis activity"/>
    <property type="evidence" value="ECO:0007669"/>
    <property type="project" value="InterPro"/>
</dbReference>
<dbReference type="PANTHER" id="PTHR43392">
    <property type="entry name" value="AAA-TYPE ATPASE FAMILY PROTEIN / ANKYRIN REPEAT FAMILY PROTEIN"/>
    <property type="match status" value="1"/>
</dbReference>
<dbReference type="PRINTS" id="PR00819">
    <property type="entry name" value="CBXCFQXSUPER"/>
</dbReference>
<feature type="coiled-coil region" evidence="4">
    <location>
        <begin position="202"/>
        <end position="229"/>
    </location>
</feature>
<name>A0A2N0YYS1_9BACI</name>
<reference evidence="6 7" key="1">
    <citation type="journal article" date="2003" name="Int. J. Syst. Evol. Microbiol.">
        <title>Bacillus nealsonii sp. nov., isolated from a spacecraft-assembly facility, whose spores are gamma-radiation resistant.</title>
        <authorList>
            <person name="Venkateswaran K."/>
            <person name="Kempf M."/>
            <person name="Chen F."/>
            <person name="Satomi M."/>
            <person name="Nicholson W."/>
            <person name="Kern R."/>
        </authorList>
    </citation>
    <scope>NUCLEOTIDE SEQUENCE [LARGE SCALE GENOMIC DNA]</scope>
    <source>
        <strain evidence="6 7">FO-92</strain>
    </source>
</reference>
<comment type="caution">
    <text evidence="6">The sequence shown here is derived from an EMBL/GenBank/DDBJ whole genome shotgun (WGS) entry which is preliminary data.</text>
</comment>
<protein>
    <submittedName>
        <fullName evidence="6">Stage V sporulation protein K</fullName>
    </submittedName>
</protein>
<dbReference type="Gene3D" id="3.40.50.300">
    <property type="entry name" value="P-loop containing nucleotide triphosphate hydrolases"/>
    <property type="match status" value="2"/>
</dbReference>
<dbReference type="InterPro" id="IPR027417">
    <property type="entry name" value="P-loop_NTPase"/>
</dbReference>
<dbReference type="InterPro" id="IPR050773">
    <property type="entry name" value="CbxX/CfxQ_RuBisCO_ESX"/>
</dbReference>
<keyword evidence="3" id="KW-0067">ATP-binding</keyword>
<dbReference type="CDD" id="cd00009">
    <property type="entry name" value="AAA"/>
    <property type="match status" value="1"/>
</dbReference>
<organism evidence="6 7">
    <name type="scientific">Niallia nealsonii</name>
    <dbReference type="NCBI Taxonomy" id="115979"/>
    <lineage>
        <taxon>Bacteria</taxon>
        <taxon>Bacillati</taxon>
        <taxon>Bacillota</taxon>
        <taxon>Bacilli</taxon>
        <taxon>Bacillales</taxon>
        <taxon>Bacillaceae</taxon>
        <taxon>Niallia</taxon>
    </lineage>
</organism>
<dbReference type="InterPro" id="IPR003959">
    <property type="entry name" value="ATPase_AAA_core"/>
</dbReference>
<dbReference type="SMART" id="SM00382">
    <property type="entry name" value="AAA"/>
    <property type="match status" value="2"/>
</dbReference>
<dbReference type="EMBL" id="PISE01000043">
    <property type="protein sequence ID" value="PKG22408.1"/>
    <property type="molecule type" value="Genomic_DNA"/>
</dbReference>
<sequence>MNVEKIKHDDKMLFAAIKKEFDDNGFIIDEEKILHLIGRMNETEKAKELSELLTMAAISRIRKDEKNTIALAWLNKAVELDAANKKAANFLSQHDWQNYRHLLKDLVFPSIRETDNRTAKRKVAEQYINLCRKFLDEVEEEQDKLAANKKSAVETQNSQAISKYSEITEQLKQVVLKTSELLKAAEEYEESISGVFHTAIYYETVKKDIEKLNELIAGWNQLFMEEEQRNEQKESSLEVLGQMIGLETVKKRVEDYYRFLKYQHSRKKLGFTIQDELSLNMIFTGNPGTGKTTLARLLAHIYHELGVLPSEEVVEVDRSQLIGGFMGQTEENVRSIVKQALGGVLFIDEAYSLKREGQSGNDYGQAAIDTLVSLMTGDEFGGKFAVILAGYPEEMRQFLESNHGLRSRFPSSNFMHLPNYSKEELLVIGEKIASDNDYVITKGGKKELLHRLEREEVDESFGNARAVKNIVLDAIFKKGAKPANNKHILTYTLLEEEDFSNKEKSDMEDPAKELEQLIGLNGVKAEIKKIIAFVKMQQLRREKGQRILPIQLHAVFTGNPGTGKTTVAKLYAQFLKDCGILKRGHLIVTSRADFVAGYVGQSAIKTKKKIREALGGVLFIDEAYSLLSGSNQDFGKEVVDTLVMEMTNHNENLVVVLAGYPKETEQLLASNPGLQSRFKKYIPFDDYNAKELIEIMKLYAAKFDYLLSDEAISYLLEALATIPTQGNGRFATNIIDESVQMQALRIMEEEMDKEKEHSIITEADLQKALRGYSKNQNLGQSNS</sequence>
<gene>
    <name evidence="6" type="ORF">CWS01_17500</name>
</gene>
<dbReference type="InterPro" id="IPR003593">
    <property type="entry name" value="AAA+_ATPase"/>
</dbReference>
<dbReference type="InterPro" id="IPR000641">
    <property type="entry name" value="CbxX/CfxQ"/>
</dbReference>
<proteinExistence type="inferred from homology"/>
<dbReference type="PANTHER" id="PTHR43392:SF2">
    <property type="entry name" value="AAA-TYPE ATPASE FAMILY PROTEIN _ ANKYRIN REPEAT FAMILY PROTEIN"/>
    <property type="match status" value="1"/>
</dbReference>
<keyword evidence="2" id="KW-0547">Nucleotide-binding</keyword>
<evidence type="ECO:0000313" key="6">
    <source>
        <dbReference type="EMBL" id="PKG22408.1"/>
    </source>
</evidence>
<dbReference type="SUPFAM" id="SSF52540">
    <property type="entry name" value="P-loop containing nucleoside triphosphate hydrolases"/>
    <property type="match status" value="2"/>
</dbReference>
<evidence type="ECO:0000256" key="2">
    <source>
        <dbReference type="ARBA" id="ARBA00022741"/>
    </source>
</evidence>
<dbReference type="Pfam" id="PF00004">
    <property type="entry name" value="AAA"/>
    <property type="match status" value="2"/>
</dbReference>
<dbReference type="AlphaFoldDB" id="A0A2N0YYS1"/>
<evidence type="ECO:0000313" key="7">
    <source>
        <dbReference type="Proteomes" id="UP000233375"/>
    </source>
</evidence>
<dbReference type="RefSeq" id="WP_101178465.1">
    <property type="nucleotide sequence ID" value="NZ_PISE01000043.1"/>
</dbReference>
<feature type="domain" description="AAA+ ATPase" evidence="5">
    <location>
        <begin position="277"/>
        <end position="419"/>
    </location>
</feature>
<dbReference type="OrthoDB" id="9806903at2"/>
<dbReference type="InterPro" id="IPR041627">
    <property type="entry name" value="AAA_lid_6"/>
</dbReference>
<keyword evidence="7" id="KW-1185">Reference proteome</keyword>
<evidence type="ECO:0000256" key="3">
    <source>
        <dbReference type="ARBA" id="ARBA00022840"/>
    </source>
</evidence>
<dbReference type="FunFam" id="3.40.50.300:FF:000216">
    <property type="entry name" value="Type VII secretion ATPase EccA"/>
    <property type="match status" value="2"/>
</dbReference>
<dbReference type="Proteomes" id="UP000233375">
    <property type="component" value="Unassembled WGS sequence"/>
</dbReference>
<feature type="coiled-coil region" evidence="4">
    <location>
        <begin position="124"/>
        <end position="155"/>
    </location>
</feature>
<evidence type="ECO:0000256" key="1">
    <source>
        <dbReference type="ARBA" id="ARBA00010378"/>
    </source>
</evidence>
<dbReference type="Gene3D" id="1.10.8.60">
    <property type="match status" value="1"/>
</dbReference>
<evidence type="ECO:0000256" key="4">
    <source>
        <dbReference type="SAM" id="Coils"/>
    </source>
</evidence>
<keyword evidence="4" id="KW-0175">Coiled coil</keyword>
<dbReference type="Pfam" id="PF17866">
    <property type="entry name" value="AAA_lid_6"/>
    <property type="match status" value="2"/>
</dbReference>
<dbReference type="CDD" id="cd19481">
    <property type="entry name" value="RecA-like_protease"/>
    <property type="match status" value="1"/>
</dbReference>